<dbReference type="Proteomes" id="UP000054845">
    <property type="component" value="Unassembled WGS sequence"/>
</dbReference>
<dbReference type="OrthoDB" id="2135053at2759"/>
<evidence type="ECO:0000313" key="2">
    <source>
        <dbReference type="EMBL" id="CEH15464.1"/>
    </source>
</evidence>
<feature type="region of interest" description="Disordered" evidence="1">
    <location>
        <begin position="75"/>
        <end position="225"/>
    </location>
</feature>
<accession>A0A0P1BGX6</accession>
<sequence length="225" mass="24486">MARHTPDAHKRKYVQHKTKSGANSAPLGPGRDSKTGGRAGGFKVGPAHAPDGSYLGKAKKRKAQLIENAKVKAAYYARHGGRDTTRREQELKVDGESQSLAGPSAASLGRFAPEDEDTKRLIEQAEKQPDIRLKQAKPPRDAVTQDNSSTFRRADLEGGDSVSKQQKERGVSKTSDASSAKSKRLSREEALQDRKRRSSLGGKVNRKGQPNLGARVGLLLDKLQR</sequence>
<evidence type="ECO:0000313" key="3">
    <source>
        <dbReference type="Proteomes" id="UP000054845"/>
    </source>
</evidence>
<proteinExistence type="predicted"/>
<dbReference type="STRING" id="401625.A0A0P1BGX6"/>
<feature type="region of interest" description="Disordered" evidence="1">
    <location>
        <begin position="1"/>
        <end position="55"/>
    </location>
</feature>
<organism evidence="2 3">
    <name type="scientific">Ceraceosorus bombacis</name>
    <dbReference type="NCBI Taxonomy" id="401625"/>
    <lineage>
        <taxon>Eukaryota</taxon>
        <taxon>Fungi</taxon>
        <taxon>Dikarya</taxon>
        <taxon>Basidiomycota</taxon>
        <taxon>Ustilaginomycotina</taxon>
        <taxon>Exobasidiomycetes</taxon>
        <taxon>Ceraceosorales</taxon>
        <taxon>Ceraceosoraceae</taxon>
        <taxon>Ceraceosorus</taxon>
    </lineage>
</organism>
<feature type="compositionally biased region" description="Basic and acidic residues" evidence="1">
    <location>
        <begin position="80"/>
        <end position="95"/>
    </location>
</feature>
<dbReference type="EMBL" id="CCYA01000264">
    <property type="protein sequence ID" value="CEH15464.1"/>
    <property type="molecule type" value="Genomic_DNA"/>
</dbReference>
<feature type="compositionally biased region" description="Basic and acidic residues" evidence="1">
    <location>
        <begin position="117"/>
        <end position="133"/>
    </location>
</feature>
<dbReference type="PANTHER" id="PTHR41805">
    <property type="entry name" value="EXPRESSED PROTEIN"/>
    <property type="match status" value="1"/>
</dbReference>
<dbReference type="PANTHER" id="PTHR41805:SF1">
    <property type="entry name" value="RRNA-PROCESSING PROTEIN FYV7"/>
    <property type="match status" value="1"/>
</dbReference>
<evidence type="ECO:0008006" key="4">
    <source>
        <dbReference type="Google" id="ProtNLM"/>
    </source>
</evidence>
<reference evidence="2 3" key="1">
    <citation type="submission" date="2014-09" db="EMBL/GenBank/DDBJ databases">
        <authorList>
            <person name="Magalhaes I.L.F."/>
            <person name="Oliveira U."/>
            <person name="Santos F.R."/>
            <person name="Vidigal T.H.D.A."/>
            <person name="Brescovit A.D."/>
            <person name="Santos A.J."/>
        </authorList>
    </citation>
    <scope>NUCLEOTIDE SEQUENCE [LARGE SCALE GENOMIC DNA]</scope>
</reference>
<keyword evidence="3" id="KW-1185">Reference proteome</keyword>
<protein>
    <recommendedName>
        <fullName evidence="4">rRNA-processing protein FYV7</fullName>
    </recommendedName>
</protein>
<feature type="compositionally biased region" description="Basic residues" evidence="1">
    <location>
        <begin position="9"/>
        <end position="19"/>
    </location>
</feature>
<evidence type="ECO:0000256" key="1">
    <source>
        <dbReference type="SAM" id="MobiDB-lite"/>
    </source>
</evidence>
<dbReference type="AlphaFoldDB" id="A0A0P1BGX6"/>
<name>A0A0P1BGX6_9BASI</name>